<reference evidence="12" key="1">
    <citation type="journal article" date="2017" name="Genome Biol.">
        <title>Comparative genomics reveals high biological diversity and specific adaptations in the industrially and medically important fungal genus Aspergillus.</title>
        <authorList>
            <person name="de Vries R.P."/>
            <person name="Riley R."/>
            <person name="Wiebenga A."/>
            <person name="Aguilar-Osorio G."/>
            <person name="Amillis S."/>
            <person name="Uchima C.A."/>
            <person name="Anderluh G."/>
            <person name="Asadollahi M."/>
            <person name="Askin M."/>
            <person name="Barry K."/>
            <person name="Battaglia E."/>
            <person name="Bayram O."/>
            <person name="Benocci T."/>
            <person name="Braus-Stromeyer S.A."/>
            <person name="Caldana C."/>
            <person name="Canovas D."/>
            <person name="Cerqueira G.C."/>
            <person name="Chen F."/>
            <person name="Chen W."/>
            <person name="Choi C."/>
            <person name="Clum A."/>
            <person name="Dos Santos R.A."/>
            <person name="Damasio A.R."/>
            <person name="Diallinas G."/>
            <person name="Emri T."/>
            <person name="Fekete E."/>
            <person name="Flipphi M."/>
            <person name="Freyberg S."/>
            <person name="Gallo A."/>
            <person name="Gournas C."/>
            <person name="Habgood R."/>
            <person name="Hainaut M."/>
            <person name="Harispe M.L."/>
            <person name="Henrissat B."/>
            <person name="Hilden K.S."/>
            <person name="Hope R."/>
            <person name="Hossain A."/>
            <person name="Karabika E."/>
            <person name="Karaffa L."/>
            <person name="Karanyi Z."/>
            <person name="Krasevec N."/>
            <person name="Kuo A."/>
            <person name="Kusch H."/>
            <person name="LaButti K."/>
            <person name="Lagendijk E.L."/>
            <person name="Lapidus A."/>
            <person name="Levasseur A."/>
            <person name="Lindquist E."/>
            <person name="Lipzen A."/>
            <person name="Logrieco A.F."/>
            <person name="MacCabe A."/>
            <person name="Maekelae M.R."/>
            <person name="Malavazi I."/>
            <person name="Melin P."/>
            <person name="Meyer V."/>
            <person name="Mielnichuk N."/>
            <person name="Miskei M."/>
            <person name="Molnar A.P."/>
            <person name="Mule G."/>
            <person name="Ngan C.Y."/>
            <person name="Orejas M."/>
            <person name="Orosz E."/>
            <person name="Ouedraogo J.P."/>
            <person name="Overkamp K.M."/>
            <person name="Park H.-S."/>
            <person name="Perrone G."/>
            <person name="Piumi F."/>
            <person name="Punt P.J."/>
            <person name="Ram A.F."/>
            <person name="Ramon A."/>
            <person name="Rauscher S."/>
            <person name="Record E."/>
            <person name="Riano-Pachon D.M."/>
            <person name="Robert V."/>
            <person name="Roehrig J."/>
            <person name="Ruller R."/>
            <person name="Salamov A."/>
            <person name="Salih N.S."/>
            <person name="Samson R.A."/>
            <person name="Sandor E."/>
            <person name="Sanguinetti M."/>
            <person name="Schuetze T."/>
            <person name="Sepcic K."/>
            <person name="Shelest E."/>
            <person name="Sherlock G."/>
            <person name="Sophianopoulou V."/>
            <person name="Squina F.M."/>
            <person name="Sun H."/>
            <person name="Susca A."/>
            <person name="Todd R.B."/>
            <person name="Tsang A."/>
            <person name="Unkles S.E."/>
            <person name="van de Wiele N."/>
            <person name="van Rossen-Uffink D."/>
            <person name="Oliveira J.V."/>
            <person name="Vesth T.C."/>
            <person name="Visser J."/>
            <person name="Yu J.-H."/>
            <person name="Zhou M."/>
            <person name="Andersen M.R."/>
            <person name="Archer D.B."/>
            <person name="Baker S.E."/>
            <person name="Benoit I."/>
            <person name="Brakhage A.A."/>
            <person name="Braus G.H."/>
            <person name="Fischer R."/>
            <person name="Frisvad J.C."/>
            <person name="Goldman G.H."/>
            <person name="Houbraken J."/>
            <person name="Oakley B."/>
            <person name="Pocsi I."/>
            <person name="Scazzocchio C."/>
            <person name="Seiboth B."/>
            <person name="vanKuyk P.A."/>
            <person name="Wortman J."/>
            <person name="Dyer P.S."/>
            <person name="Grigoriev I.V."/>
        </authorList>
    </citation>
    <scope>NUCLEOTIDE SEQUENCE [LARGE SCALE GENOMIC DNA]</scope>
    <source>
        <strain evidence="12">CBS 516.65</strain>
    </source>
</reference>
<keyword evidence="3" id="KW-0436">Ligase</keyword>
<dbReference type="GO" id="GO:0046872">
    <property type="term" value="F:metal ion binding"/>
    <property type="evidence" value="ECO:0007669"/>
    <property type="project" value="UniProtKB-KW"/>
</dbReference>
<dbReference type="RefSeq" id="XP_022401154.1">
    <property type="nucleotide sequence ID" value="XM_022546651.1"/>
</dbReference>
<dbReference type="FunFam" id="3.40.50.261:FF:000001">
    <property type="entry name" value="Succinate--CoA ligase [ADP-forming] subunit beta"/>
    <property type="match status" value="1"/>
</dbReference>
<keyword evidence="2" id="KW-0816">Tricarboxylic acid cycle</keyword>
<dbReference type="PANTHER" id="PTHR11815">
    <property type="entry name" value="SUCCINYL-COA SYNTHETASE BETA CHAIN"/>
    <property type="match status" value="1"/>
</dbReference>
<dbReference type="GO" id="GO:0006104">
    <property type="term" value="P:succinyl-CoA metabolic process"/>
    <property type="evidence" value="ECO:0007669"/>
    <property type="project" value="TreeGrafter"/>
</dbReference>
<dbReference type="Gene3D" id="3.30.470.20">
    <property type="entry name" value="ATP-grasp fold, B domain"/>
    <property type="match status" value="1"/>
</dbReference>
<dbReference type="OrthoDB" id="1664372at2759"/>
<dbReference type="GO" id="GO:0006099">
    <property type="term" value="P:tricarboxylic acid cycle"/>
    <property type="evidence" value="ECO:0007669"/>
    <property type="project" value="UniProtKB-UniPathway"/>
</dbReference>
<dbReference type="UniPathway" id="UPA00223">
    <property type="reaction ID" value="UER00999"/>
</dbReference>
<evidence type="ECO:0000256" key="2">
    <source>
        <dbReference type="ARBA" id="ARBA00022532"/>
    </source>
</evidence>
<name>A0A1L9VKK6_ASPGL</name>
<dbReference type="InterPro" id="IPR017866">
    <property type="entry name" value="Succ-CoA_synthase_bsu_CS"/>
</dbReference>
<evidence type="ECO:0000313" key="12">
    <source>
        <dbReference type="Proteomes" id="UP000184300"/>
    </source>
</evidence>
<evidence type="ECO:0000256" key="6">
    <source>
        <dbReference type="ARBA" id="ARBA00022840"/>
    </source>
</evidence>
<dbReference type="VEuPathDB" id="FungiDB:ASPGLDRAFT_47337"/>
<dbReference type="InterPro" id="IPR011761">
    <property type="entry name" value="ATP-grasp"/>
</dbReference>
<proteinExistence type="predicted"/>
<dbReference type="GO" id="GO:0005524">
    <property type="term" value="F:ATP binding"/>
    <property type="evidence" value="ECO:0007669"/>
    <property type="project" value="UniProtKB-UniRule"/>
</dbReference>
<evidence type="ECO:0000256" key="8">
    <source>
        <dbReference type="ARBA" id="ARBA00022946"/>
    </source>
</evidence>
<dbReference type="EMBL" id="KV878897">
    <property type="protein sequence ID" value="OJJ84456.1"/>
    <property type="molecule type" value="Genomic_DNA"/>
</dbReference>
<sequence>MLSLHPLKHLARHNPKALRQQFRNLTLLEHHSHKLLQQYDIPVPDGYVVDNPLDAKAVVTKIGKPSMLKSQILAGGRGKGKFDTDGKGGVRMVSTPHEAFTNATNMLGHYLKTKQTPPAGLLVKKLYIYKAVDVVHEYYFSITFDRQKSSPVILISDEGGVNVEANSDKLHRFWFSLSEGIMPKIIADIRSRLLFSRTEMPVIEHIIRQMVELFNAKDAILLELNPLALTSEGKFICLDAKFDFDNSAQFKQEDLWELEEQTPDSENEHDASKNGLVYIRQGGNIGNIVNGAGLAMATSDLINIHGGKSANFLDIGGKATTSTLLKAFEILARDSRVQGIWINIFGGIVRCDMIAKSILQAASSMGGFRIPVVVRLQGTNSESALKMLETSGLNLHTETDFELAATSIIKLASGGH</sequence>
<evidence type="ECO:0000256" key="7">
    <source>
        <dbReference type="ARBA" id="ARBA00022842"/>
    </source>
</evidence>
<dbReference type="InterPro" id="IPR005809">
    <property type="entry name" value="Succ_CoA_ligase-like_bsu"/>
</dbReference>
<dbReference type="SUPFAM" id="SSF56059">
    <property type="entry name" value="Glutathione synthetase ATP-binding domain-like"/>
    <property type="match status" value="1"/>
</dbReference>
<gene>
    <name evidence="11" type="ORF">ASPGLDRAFT_47337</name>
</gene>
<evidence type="ECO:0000256" key="4">
    <source>
        <dbReference type="ARBA" id="ARBA00022723"/>
    </source>
</evidence>
<accession>A0A1L9VKK6</accession>
<dbReference type="Pfam" id="PF08442">
    <property type="entry name" value="ATP-grasp_2"/>
    <property type="match status" value="1"/>
</dbReference>
<evidence type="ECO:0000256" key="1">
    <source>
        <dbReference type="ARBA" id="ARBA00005064"/>
    </source>
</evidence>
<organism evidence="11 12">
    <name type="scientific">Aspergillus glaucus CBS 516.65</name>
    <dbReference type="NCBI Taxonomy" id="1160497"/>
    <lineage>
        <taxon>Eukaryota</taxon>
        <taxon>Fungi</taxon>
        <taxon>Dikarya</taxon>
        <taxon>Ascomycota</taxon>
        <taxon>Pezizomycotina</taxon>
        <taxon>Eurotiomycetes</taxon>
        <taxon>Eurotiomycetidae</taxon>
        <taxon>Eurotiales</taxon>
        <taxon>Aspergillaceae</taxon>
        <taxon>Aspergillus</taxon>
        <taxon>Aspergillus subgen. Aspergillus</taxon>
    </lineage>
</organism>
<keyword evidence="12" id="KW-1185">Reference proteome</keyword>
<dbReference type="PROSITE" id="PS01217">
    <property type="entry name" value="SUCCINYL_COA_LIG_3"/>
    <property type="match status" value="1"/>
</dbReference>
<evidence type="ECO:0000259" key="10">
    <source>
        <dbReference type="PROSITE" id="PS50975"/>
    </source>
</evidence>
<keyword evidence="6 9" id="KW-0067">ATP-binding</keyword>
<dbReference type="GeneID" id="34462912"/>
<keyword evidence="5 9" id="KW-0547">Nucleotide-binding</keyword>
<dbReference type="Pfam" id="PF00549">
    <property type="entry name" value="Ligase_CoA"/>
    <property type="match status" value="1"/>
</dbReference>
<comment type="pathway">
    <text evidence="1">Carbohydrate metabolism; tricarboxylic acid cycle; succinate from succinyl-CoA (ligase route): step 1/1.</text>
</comment>
<dbReference type="PROSITE" id="PS50975">
    <property type="entry name" value="ATP_GRASP"/>
    <property type="match status" value="1"/>
</dbReference>
<evidence type="ECO:0000313" key="11">
    <source>
        <dbReference type="EMBL" id="OJJ84456.1"/>
    </source>
</evidence>
<feature type="domain" description="ATP-grasp" evidence="10">
    <location>
        <begin position="33"/>
        <end position="78"/>
    </location>
</feature>
<dbReference type="InterPro" id="IPR016102">
    <property type="entry name" value="Succinyl-CoA_synth-like"/>
</dbReference>
<dbReference type="Gene3D" id="3.30.1490.20">
    <property type="entry name" value="ATP-grasp fold, A domain"/>
    <property type="match status" value="1"/>
</dbReference>
<protein>
    <recommendedName>
        <fullName evidence="10">ATP-grasp domain-containing protein</fullName>
    </recommendedName>
</protein>
<evidence type="ECO:0000256" key="5">
    <source>
        <dbReference type="ARBA" id="ARBA00022741"/>
    </source>
</evidence>
<keyword evidence="7" id="KW-0460">Magnesium</keyword>
<keyword evidence="4" id="KW-0479">Metal-binding</keyword>
<dbReference type="AlphaFoldDB" id="A0A1L9VKK6"/>
<dbReference type="GO" id="GO:0042709">
    <property type="term" value="C:succinate-CoA ligase complex"/>
    <property type="evidence" value="ECO:0007669"/>
    <property type="project" value="TreeGrafter"/>
</dbReference>
<dbReference type="GO" id="GO:0004775">
    <property type="term" value="F:succinate-CoA ligase (ADP-forming) activity"/>
    <property type="evidence" value="ECO:0007669"/>
    <property type="project" value="TreeGrafter"/>
</dbReference>
<dbReference type="InterPro" id="IPR013815">
    <property type="entry name" value="ATP_grasp_subdomain_1"/>
</dbReference>
<dbReference type="PIRSF" id="PIRSF001554">
    <property type="entry name" value="SucCS_beta"/>
    <property type="match status" value="1"/>
</dbReference>
<dbReference type="GO" id="GO:0005739">
    <property type="term" value="C:mitochondrion"/>
    <property type="evidence" value="ECO:0007669"/>
    <property type="project" value="TreeGrafter"/>
</dbReference>
<dbReference type="NCBIfam" id="NF001913">
    <property type="entry name" value="PRK00696.1"/>
    <property type="match status" value="1"/>
</dbReference>
<dbReference type="SUPFAM" id="SSF52210">
    <property type="entry name" value="Succinyl-CoA synthetase domains"/>
    <property type="match status" value="1"/>
</dbReference>
<dbReference type="PANTHER" id="PTHR11815:SF1">
    <property type="entry name" value="SUCCINATE--COA LIGASE [ADP-FORMING] SUBUNIT BETA, MITOCHONDRIAL"/>
    <property type="match status" value="1"/>
</dbReference>
<evidence type="ECO:0000256" key="3">
    <source>
        <dbReference type="ARBA" id="ARBA00022598"/>
    </source>
</evidence>
<dbReference type="STRING" id="1160497.A0A1L9VKK6"/>
<keyword evidence="8" id="KW-0809">Transit peptide</keyword>
<dbReference type="InterPro" id="IPR013650">
    <property type="entry name" value="ATP-grasp_succ-CoA_synth-type"/>
</dbReference>
<dbReference type="Gene3D" id="3.40.50.261">
    <property type="entry name" value="Succinyl-CoA synthetase domains"/>
    <property type="match status" value="1"/>
</dbReference>
<evidence type="ECO:0000256" key="9">
    <source>
        <dbReference type="PROSITE-ProRule" id="PRU00409"/>
    </source>
</evidence>
<dbReference type="InterPro" id="IPR005811">
    <property type="entry name" value="SUCC_ACL_C"/>
</dbReference>
<dbReference type="Proteomes" id="UP000184300">
    <property type="component" value="Unassembled WGS sequence"/>
</dbReference>